<keyword evidence="2" id="KW-1185">Reference proteome</keyword>
<dbReference type="Proteomes" id="UP001057452">
    <property type="component" value="Chromosome 16"/>
</dbReference>
<feature type="non-terminal residue" evidence="1">
    <location>
        <position position="1"/>
    </location>
</feature>
<name>A0ACB9WCL9_CHAAC</name>
<accession>A0ACB9WCL9</accession>
<gene>
    <name evidence="1" type="ORF">KUCAC02_013966</name>
</gene>
<dbReference type="EMBL" id="CM043800">
    <property type="protein sequence ID" value="KAI4811043.1"/>
    <property type="molecule type" value="Genomic_DNA"/>
</dbReference>
<proteinExistence type="predicted"/>
<comment type="caution">
    <text evidence="1">The sequence shown here is derived from an EMBL/GenBank/DDBJ whole genome shotgun (WGS) entry which is preliminary data.</text>
</comment>
<protein>
    <submittedName>
        <fullName evidence="1">Uncharacterized protein</fullName>
    </submittedName>
</protein>
<feature type="non-terminal residue" evidence="1">
    <location>
        <position position="57"/>
    </location>
</feature>
<sequence length="57" mass="5821">PAVPADSGLSNVPAAASSSIIKRLRRIEIISIRAPSGIVLVPTGEAGPVDCEARLVE</sequence>
<organism evidence="1 2">
    <name type="scientific">Chaenocephalus aceratus</name>
    <name type="common">Blackfin icefish</name>
    <name type="synonym">Chaenichthys aceratus</name>
    <dbReference type="NCBI Taxonomy" id="36190"/>
    <lineage>
        <taxon>Eukaryota</taxon>
        <taxon>Metazoa</taxon>
        <taxon>Chordata</taxon>
        <taxon>Craniata</taxon>
        <taxon>Vertebrata</taxon>
        <taxon>Euteleostomi</taxon>
        <taxon>Actinopterygii</taxon>
        <taxon>Neopterygii</taxon>
        <taxon>Teleostei</taxon>
        <taxon>Neoteleostei</taxon>
        <taxon>Acanthomorphata</taxon>
        <taxon>Eupercaria</taxon>
        <taxon>Perciformes</taxon>
        <taxon>Notothenioidei</taxon>
        <taxon>Channichthyidae</taxon>
        <taxon>Chaenocephalus</taxon>
    </lineage>
</organism>
<evidence type="ECO:0000313" key="2">
    <source>
        <dbReference type="Proteomes" id="UP001057452"/>
    </source>
</evidence>
<reference evidence="1" key="1">
    <citation type="submission" date="2022-05" db="EMBL/GenBank/DDBJ databases">
        <title>Chromosome-level genome of Chaenocephalus aceratus.</title>
        <authorList>
            <person name="Park H."/>
        </authorList>
    </citation>
    <scope>NUCLEOTIDE SEQUENCE</scope>
    <source>
        <strain evidence="1">KU_202001</strain>
    </source>
</reference>
<evidence type="ECO:0000313" key="1">
    <source>
        <dbReference type="EMBL" id="KAI4811043.1"/>
    </source>
</evidence>